<evidence type="ECO:0000313" key="1">
    <source>
        <dbReference type="EMBL" id="GMR39704.1"/>
    </source>
</evidence>
<gene>
    <name evidence="1" type="ORF">PMAYCL1PPCAC_09899</name>
</gene>
<dbReference type="EMBL" id="BTRK01000003">
    <property type="protein sequence ID" value="GMR39704.1"/>
    <property type="molecule type" value="Genomic_DNA"/>
</dbReference>
<feature type="non-terminal residue" evidence="1">
    <location>
        <position position="1"/>
    </location>
</feature>
<dbReference type="Proteomes" id="UP001328107">
    <property type="component" value="Unassembled WGS sequence"/>
</dbReference>
<comment type="caution">
    <text evidence="1">The sequence shown here is derived from an EMBL/GenBank/DDBJ whole genome shotgun (WGS) entry which is preliminary data.</text>
</comment>
<proteinExistence type="predicted"/>
<name>A0AAN4ZHW3_9BILA</name>
<keyword evidence="2" id="KW-1185">Reference proteome</keyword>
<dbReference type="AlphaFoldDB" id="A0AAN4ZHW3"/>
<reference evidence="2" key="1">
    <citation type="submission" date="2022-10" db="EMBL/GenBank/DDBJ databases">
        <title>Genome assembly of Pristionchus species.</title>
        <authorList>
            <person name="Yoshida K."/>
            <person name="Sommer R.J."/>
        </authorList>
    </citation>
    <scope>NUCLEOTIDE SEQUENCE [LARGE SCALE GENOMIC DNA]</scope>
    <source>
        <strain evidence="2">RS5460</strain>
    </source>
</reference>
<evidence type="ECO:0000313" key="2">
    <source>
        <dbReference type="Proteomes" id="UP001328107"/>
    </source>
</evidence>
<organism evidence="1 2">
    <name type="scientific">Pristionchus mayeri</name>
    <dbReference type="NCBI Taxonomy" id="1317129"/>
    <lineage>
        <taxon>Eukaryota</taxon>
        <taxon>Metazoa</taxon>
        <taxon>Ecdysozoa</taxon>
        <taxon>Nematoda</taxon>
        <taxon>Chromadorea</taxon>
        <taxon>Rhabditida</taxon>
        <taxon>Rhabditina</taxon>
        <taxon>Diplogasteromorpha</taxon>
        <taxon>Diplogasteroidea</taxon>
        <taxon>Neodiplogasteridae</taxon>
        <taxon>Pristionchus</taxon>
    </lineage>
</organism>
<accession>A0AAN4ZHW3</accession>
<protein>
    <submittedName>
        <fullName evidence="1">Uncharacterized protein</fullName>
    </submittedName>
</protein>
<sequence>VLADAAVGRVDLGHKHLPAPHFHFHSELALRESHHARLEHLHRLRILQLRLRHIGLGGGERGGRALDHE</sequence>